<feature type="binding site" evidence="7">
    <location>
        <position position="393"/>
    </location>
    <ligand>
        <name>deamido-NAD(+)</name>
        <dbReference type="ChEBI" id="CHEBI:58437"/>
        <note>ligand shared between two neighboring subunits</note>
    </ligand>
</feature>
<comment type="pathway">
    <text evidence="1 7 8">Cofactor biosynthesis; NAD(+) biosynthesis; NAD(+) from deamido-NAD(+) (L-Gln route): step 1/1.</text>
</comment>
<comment type="catalytic activity">
    <reaction evidence="7 8">
        <text>deamido-NAD(+) + L-glutamine + ATP + H2O = L-glutamate + AMP + diphosphate + NAD(+) + H(+)</text>
        <dbReference type="Rhea" id="RHEA:24384"/>
        <dbReference type="ChEBI" id="CHEBI:15377"/>
        <dbReference type="ChEBI" id="CHEBI:15378"/>
        <dbReference type="ChEBI" id="CHEBI:29985"/>
        <dbReference type="ChEBI" id="CHEBI:30616"/>
        <dbReference type="ChEBI" id="CHEBI:33019"/>
        <dbReference type="ChEBI" id="CHEBI:57540"/>
        <dbReference type="ChEBI" id="CHEBI:58359"/>
        <dbReference type="ChEBI" id="CHEBI:58437"/>
        <dbReference type="ChEBI" id="CHEBI:456215"/>
        <dbReference type="EC" id="6.3.5.1"/>
    </reaction>
</comment>
<feature type="active site" description="Proton acceptor; for glutaminase activity" evidence="7">
    <location>
        <position position="45"/>
    </location>
</feature>
<evidence type="ECO:0000256" key="3">
    <source>
        <dbReference type="ARBA" id="ARBA00022598"/>
    </source>
</evidence>
<keyword evidence="4 7" id="KW-0547">Nucleotide-binding</keyword>
<dbReference type="InterPro" id="IPR022310">
    <property type="entry name" value="NAD/GMP_synthase"/>
</dbReference>
<evidence type="ECO:0000313" key="12">
    <source>
        <dbReference type="Proteomes" id="UP001056426"/>
    </source>
</evidence>
<name>A0A9J6ZNP9_9BACT</name>
<dbReference type="PROSITE" id="PS50263">
    <property type="entry name" value="CN_HYDROLASE"/>
    <property type="match status" value="1"/>
</dbReference>
<dbReference type="InterPro" id="IPR003010">
    <property type="entry name" value="C-N_Hydrolase"/>
</dbReference>
<dbReference type="SUPFAM" id="SSF52402">
    <property type="entry name" value="Adenine nucleotide alpha hydrolases-like"/>
    <property type="match status" value="1"/>
</dbReference>
<dbReference type="InterPro" id="IPR014729">
    <property type="entry name" value="Rossmann-like_a/b/a_fold"/>
</dbReference>
<evidence type="ECO:0000259" key="10">
    <source>
        <dbReference type="PROSITE" id="PS50263"/>
    </source>
</evidence>
<evidence type="ECO:0000256" key="5">
    <source>
        <dbReference type="ARBA" id="ARBA00022840"/>
    </source>
</evidence>
<evidence type="ECO:0000256" key="7">
    <source>
        <dbReference type="HAMAP-Rule" id="MF_02090"/>
    </source>
</evidence>
<dbReference type="SUPFAM" id="SSF56317">
    <property type="entry name" value="Carbon-nitrogen hydrolase"/>
    <property type="match status" value="1"/>
</dbReference>
<evidence type="ECO:0000256" key="6">
    <source>
        <dbReference type="ARBA" id="ARBA00023027"/>
    </source>
</evidence>
<evidence type="ECO:0000256" key="9">
    <source>
        <dbReference type="RuleBase" id="RU003811"/>
    </source>
</evidence>
<dbReference type="InterPro" id="IPR003694">
    <property type="entry name" value="NAD_synthase"/>
</dbReference>
<dbReference type="AlphaFoldDB" id="A0A9J6ZNP9"/>
<dbReference type="GO" id="GO:0008795">
    <property type="term" value="F:NAD+ synthase activity"/>
    <property type="evidence" value="ECO:0007669"/>
    <property type="project" value="UniProtKB-UniRule"/>
</dbReference>
<dbReference type="GO" id="GO:0004359">
    <property type="term" value="F:glutaminase activity"/>
    <property type="evidence" value="ECO:0007669"/>
    <property type="project" value="InterPro"/>
</dbReference>
<dbReference type="GO" id="GO:0003952">
    <property type="term" value="F:NAD+ synthase (glutamine-hydrolyzing) activity"/>
    <property type="evidence" value="ECO:0007669"/>
    <property type="project" value="UniProtKB-UniRule"/>
</dbReference>
<keyword evidence="12" id="KW-1185">Reference proteome</keyword>
<dbReference type="RefSeq" id="WP_250723127.1">
    <property type="nucleotide sequence ID" value="NZ_CP098400.1"/>
</dbReference>
<dbReference type="EC" id="6.3.5.1" evidence="7 8"/>
<dbReference type="CDD" id="cd07570">
    <property type="entry name" value="GAT_Gln-NAD-synth"/>
    <property type="match status" value="1"/>
</dbReference>
<dbReference type="Pfam" id="PF00795">
    <property type="entry name" value="CN_hydrolase"/>
    <property type="match status" value="1"/>
</dbReference>
<organism evidence="11 12">
    <name type="scientific">Xiashengella succiniciproducens</name>
    <dbReference type="NCBI Taxonomy" id="2949635"/>
    <lineage>
        <taxon>Bacteria</taxon>
        <taxon>Pseudomonadati</taxon>
        <taxon>Bacteroidota</taxon>
        <taxon>Bacteroidia</taxon>
        <taxon>Marinilabiliales</taxon>
        <taxon>Marinilabiliaceae</taxon>
        <taxon>Xiashengella</taxon>
    </lineage>
</organism>
<dbReference type="Gene3D" id="3.40.50.620">
    <property type="entry name" value="HUPs"/>
    <property type="match status" value="1"/>
</dbReference>
<dbReference type="Gene3D" id="3.60.110.10">
    <property type="entry name" value="Carbon-nitrogen hydrolase"/>
    <property type="match status" value="1"/>
</dbReference>
<protein>
    <recommendedName>
        <fullName evidence="7 8">Glutamine-dependent NAD(+) synthetase</fullName>
        <ecNumber evidence="7 8">6.3.5.1</ecNumber>
    </recommendedName>
    <alternativeName>
        <fullName evidence="7 8">NAD(+) synthase [glutamine-hydrolyzing]</fullName>
    </alternativeName>
</protein>
<dbReference type="GO" id="GO:0005737">
    <property type="term" value="C:cytoplasm"/>
    <property type="evidence" value="ECO:0007669"/>
    <property type="project" value="InterPro"/>
</dbReference>
<dbReference type="PANTHER" id="PTHR23090:SF9">
    <property type="entry name" value="GLUTAMINE-DEPENDENT NAD(+) SYNTHETASE"/>
    <property type="match status" value="1"/>
</dbReference>
<evidence type="ECO:0000256" key="8">
    <source>
        <dbReference type="PIRNR" id="PIRNR006630"/>
    </source>
</evidence>
<feature type="binding site" evidence="7">
    <location>
        <position position="422"/>
    </location>
    <ligand>
        <name>deamido-NAD(+)</name>
        <dbReference type="ChEBI" id="CHEBI:58437"/>
        <note>ligand shared between two neighboring subunits</note>
    </ligand>
</feature>
<dbReference type="KEGG" id="alkq:M9189_10710"/>
<dbReference type="NCBIfam" id="TIGR00552">
    <property type="entry name" value="nadE"/>
    <property type="match status" value="1"/>
</dbReference>
<evidence type="ECO:0000256" key="2">
    <source>
        <dbReference type="ARBA" id="ARBA00007145"/>
    </source>
</evidence>
<dbReference type="HAMAP" id="MF_02090">
    <property type="entry name" value="NadE_glutamine_dep"/>
    <property type="match status" value="1"/>
</dbReference>
<dbReference type="GO" id="GO:0009435">
    <property type="term" value="P:NAD+ biosynthetic process"/>
    <property type="evidence" value="ECO:0007669"/>
    <property type="project" value="UniProtKB-UniRule"/>
</dbReference>
<reference evidence="11" key="1">
    <citation type="submission" date="2022-05" db="EMBL/GenBank/DDBJ databases">
        <authorList>
            <person name="Sun X."/>
        </authorList>
    </citation>
    <scope>NUCLEOTIDE SEQUENCE</scope>
    <source>
        <strain evidence="11">Ai-910</strain>
    </source>
</reference>
<feature type="binding site" evidence="7">
    <location>
        <begin position="310"/>
        <end position="317"/>
    </location>
    <ligand>
        <name>ATP</name>
        <dbReference type="ChEBI" id="CHEBI:30616"/>
    </ligand>
</feature>
<dbReference type="NCBIfam" id="NF010588">
    <property type="entry name" value="PRK13981.1"/>
    <property type="match status" value="1"/>
</dbReference>
<dbReference type="FunFam" id="3.40.50.620:FF:000106">
    <property type="entry name" value="Glutamine-dependent NAD(+) synthetase"/>
    <property type="match status" value="1"/>
</dbReference>
<dbReference type="InterPro" id="IPR036526">
    <property type="entry name" value="C-N_Hydrolase_sf"/>
</dbReference>
<dbReference type="CDD" id="cd00553">
    <property type="entry name" value="NAD_synthase"/>
    <property type="match status" value="1"/>
</dbReference>
<dbReference type="InterPro" id="IPR014445">
    <property type="entry name" value="Gln-dep_NAD_synthase"/>
</dbReference>
<comment type="similarity">
    <text evidence="9">Belongs to the NAD synthetase family.</text>
</comment>
<feature type="binding site" evidence="7">
    <location>
        <position position="417"/>
    </location>
    <ligand>
        <name>ATP</name>
        <dbReference type="ChEBI" id="CHEBI:30616"/>
    </ligand>
</feature>
<dbReference type="GO" id="GO:0005524">
    <property type="term" value="F:ATP binding"/>
    <property type="evidence" value="ECO:0007669"/>
    <property type="project" value="UniProtKB-UniRule"/>
</dbReference>
<feature type="binding site" evidence="7">
    <location>
        <position position="122"/>
    </location>
    <ligand>
        <name>L-glutamine</name>
        <dbReference type="ChEBI" id="CHEBI:58359"/>
    </ligand>
</feature>
<keyword evidence="5 7" id="KW-0067">ATP-binding</keyword>
<feature type="active site" description="Nucleophile; for glutaminase activity" evidence="7">
    <location>
        <position position="152"/>
    </location>
</feature>
<sequence>MPGELIVALAQQNYKIGDLEGNSSKIVGAIEDAKAQNVDLIIFSELAITGYPPLDLLTQENFVKAAVDAISGIAKHCNGIAAIVGAPSINYNTKGKPLFNSAWFLNDGQATPVVHKTLLPTYDVFDEYRYFQPNKDFNILSFKGHRIAVTICEDIWDDRPVDKSFDRNHLYTLSPMQKLAALKPDMAVNIAASPFSYTQHETRRQVLCKKAAAYNMPLYYVNQTGANCELIFDGGSMVIDNKGRVARRLEFFKEQLFITDGSIFEKAPEEADADLPEGPWPKDIVLIHKALICGLRDYFQKSRLKKAVVGLSGGLDSAIVAALAAEALGSDNVHGLLMPSQYSSDHSISDAEALVANTGISSDIVPIKDIFKSFEAALEGCFKGRKADLTEENIQARIRGTLLMAYSNKFGHILLNTSNKSEAAVGYGTLYGDMAGGLSVVGDVYKSDLYRLAAYLNRDREVIPQNTITKAPSAELRPDQKDSDSLPEYHILDPILFRYIDQNLSFSEIVEQGFDKDLVARVLTMVNRNEHKRFQTPPVLRVSTKAFGPGRRMPLVAEYRLY</sequence>
<proteinExistence type="inferred from homology"/>
<comment type="similarity">
    <text evidence="2 7 8">In the C-terminal section; belongs to the NAD synthetase family.</text>
</comment>
<dbReference type="EMBL" id="CP098400">
    <property type="protein sequence ID" value="URW79325.1"/>
    <property type="molecule type" value="Genomic_DNA"/>
</dbReference>
<keyword evidence="3 7" id="KW-0436">Ligase</keyword>
<keyword evidence="6 7" id="KW-0520">NAD</keyword>
<evidence type="ECO:0000256" key="1">
    <source>
        <dbReference type="ARBA" id="ARBA00005188"/>
    </source>
</evidence>
<feature type="binding site" evidence="7">
    <location>
        <position position="193"/>
    </location>
    <ligand>
        <name>L-glutamine</name>
        <dbReference type="ChEBI" id="CHEBI:58359"/>
    </ligand>
</feature>
<accession>A0A9J6ZNP9</accession>
<dbReference type="Pfam" id="PF02540">
    <property type="entry name" value="NAD_synthase"/>
    <property type="match status" value="1"/>
</dbReference>
<dbReference type="Proteomes" id="UP001056426">
    <property type="component" value="Chromosome"/>
</dbReference>
<evidence type="ECO:0000313" key="11">
    <source>
        <dbReference type="EMBL" id="URW79325.1"/>
    </source>
</evidence>
<feature type="domain" description="CN hydrolase" evidence="10">
    <location>
        <begin position="5"/>
        <end position="263"/>
    </location>
</feature>
<dbReference type="PIRSF" id="PIRSF006630">
    <property type="entry name" value="NADS_GAT"/>
    <property type="match status" value="1"/>
</dbReference>
<dbReference type="PANTHER" id="PTHR23090">
    <property type="entry name" value="NH 3 /GLUTAMINE-DEPENDENT NAD + SYNTHETASE"/>
    <property type="match status" value="1"/>
</dbReference>
<evidence type="ECO:0000256" key="4">
    <source>
        <dbReference type="ARBA" id="ARBA00022741"/>
    </source>
</evidence>
<reference evidence="11" key="2">
    <citation type="submission" date="2022-06" db="EMBL/GenBank/DDBJ databases">
        <title>Xiashengella guii gen. nov. sp. nov., a bacterium isolated form anaerobic digestion tank.</title>
        <authorList>
            <person name="Huang H."/>
        </authorList>
    </citation>
    <scope>NUCLEOTIDE SEQUENCE</scope>
    <source>
        <strain evidence="11">Ai-910</strain>
    </source>
</reference>
<feature type="binding site" evidence="7">
    <location>
        <position position="532"/>
    </location>
    <ligand>
        <name>deamido-NAD(+)</name>
        <dbReference type="ChEBI" id="CHEBI:58437"/>
        <note>ligand shared between two neighboring subunits</note>
    </ligand>
</feature>
<comment type="caution">
    <text evidence="7">Lacks conserved residue(s) required for the propagation of feature annotation.</text>
</comment>
<feature type="active site" description="For glutaminase activity" evidence="7">
    <location>
        <position position="116"/>
    </location>
</feature>
<comment type="function">
    <text evidence="7">Catalyzes the ATP-dependent amidation of deamido-NAD to form NAD. Uses L-glutamine as a nitrogen source.</text>
</comment>
<gene>
    <name evidence="7" type="primary">nadE</name>
    <name evidence="11" type="ORF">M9189_10710</name>
</gene>